<keyword evidence="7" id="KW-1185">Reference proteome</keyword>
<dbReference type="KEGG" id="als:DJ013_11525"/>
<evidence type="ECO:0000256" key="2">
    <source>
        <dbReference type="ARBA" id="ARBA00022525"/>
    </source>
</evidence>
<keyword evidence="2" id="KW-0964">Secreted</keyword>
<dbReference type="AlphaFoldDB" id="A0A2Z4GBV2"/>
<feature type="domain" description="Carbohydrate-binding module family 96" evidence="5">
    <location>
        <begin position="274"/>
        <end position="438"/>
    </location>
</feature>
<evidence type="ECO:0000313" key="6">
    <source>
        <dbReference type="EMBL" id="AWV98769.1"/>
    </source>
</evidence>
<dbReference type="OrthoDB" id="642527at2"/>
<gene>
    <name evidence="6" type="ORF">DJ013_11525</name>
</gene>
<name>A0A2Z4GBV2_9BACT</name>
<proteinExistence type="predicted"/>
<dbReference type="Pfam" id="PF01345">
    <property type="entry name" value="DUF11"/>
    <property type="match status" value="1"/>
</dbReference>
<evidence type="ECO:0000259" key="4">
    <source>
        <dbReference type="Pfam" id="PF01345"/>
    </source>
</evidence>
<dbReference type="Pfam" id="PF24517">
    <property type="entry name" value="CBM96"/>
    <property type="match status" value="1"/>
</dbReference>
<accession>A0A2Z4GBV2</accession>
<dbReference type="InterPro" id="IPR055372">
    <property type="entry name" value="CBM96"/>
</dbReference>
<protein>
    <submittedName>
        <fullName evidence="6">Uncharacterized protein</fullName>
    </submittedName>
</protein>
<keyword evidence="3" id="KW-0732">Signal</keyword>
<evidence type="ECO:0000256" key="1">
    <source>
        <dbReference type="ARBA" id="ARBA00004613"/>
    </source>
</evidence>
<evidence type="ECO:0000256" key="3">
    <source>
        <dbReference type="ARBA" id="ARBA00022729"/>
    </source>
</evidence>
<dbReference type="NCBIfam" id="NF033679">
    <property type="entry name" value="DNRLRE_dom"/>
    <property type="match status" value="1"/>
</dbReference>
<comment type="subcellular location">
    <subcellularLocation>
        <location evidence="1">Secreted</location>
    </subcellularLocation>
</comment>
<dbReference type="InterPro" id="IPR001434">
    <property type="entry name" value="OmcB-like_DUF11"/>
</dbReference>
<dbReference type="EMBL" id="CP029480">
    <property type="protein sequence ID" value="AWV98769.1"/>
    <property type="molecule type" value="Genomic_DNA"/>
</dbReference>
<feature type="domain" description="DUF11" evidence="4">
    <location>
        <begin position="34"/>
        <end position="144"/>
    </location>
</feature>
<evidence type="ECO:0000259" key="5">
    <source>
        <dbReference type="Pfam" id="PF24517"/>
    </source>
</evidence>
<sequence length="454" mass="51208">MRANTFYITILLNLLFLNFSIFGTQLPAPNGIVDLELTSSVKNNRIELGDIGEATISIKNNNTTEQATNIKVIIFTPYSSPISIFQSTNPEIGVFNISSNLWEIEKLEAGSSASLSIKYKIISGGSWYLEAEVFAVDQIDPDSSPFNLVEFEDDYTRSCVSTPINVENSDFPGMQYFVDDSKNKNLQWLKNGKIYQSEGSNSLQFSGIGEYTFVNPLFNCPSGGCCPLIVQTGTTNSCCKPLEYFMERTEMVANSVEDTSTLTMAYQNGPETGKDARVWSAVPENNLGTTETIQAAQWSWTQGEGTLRTFIDFDLSKIPTNAIIESASLELFYTGDEISYNSEQNQKNSTVSNESYLRRVINPWEEDSVTWLNQPSYTIENEIIISDQVQEPKDIVLDMKKLIQDYVRNPESSHGFVFMLKNEQKYRYLFFGSSDHADASKRPKFRVNYSLRKE</sequence>
<evidence type="ECO:0000313" key="7">
    <source>
        <dbReference type="Proteomes" id="UP000249873"/>
    </source>
</evidence>
<organism evidence="6 7">
    <name type="scientific">Arcticibacterium luteifluviistationis</name>
    <dbReference type="NCBI Taxonomy" id="1784714"/>
    <lineage>
        <taxon>Bacteria</taxon>
        <taxon>Pseudomonadati</taxon>
        <taxon>Bacteroidota</taxon>
        <taxon>Cytophagia</taxon>
        <taxon>Cytophagales</taxon>
        <taxon>Leadbetterellaceae</taxon>
        <taxon>Arcticibacterium</taxon>
    </lineage>
</organism>
<reference evidence="6 7" key="1">
    <citation type="submission" date="2018-05" db="EMBL/GenBank/DDBJ databases">
        <title>Complete genome sequence of Arcticibacterium luteifluviistationis SM1504T, a cytophagaceae bacterium isolated from Arctic surface seawater.</title>
        <authorList>
            <person name="Li Y."/>
            <person name="Qin Q.-L."/>
        </authorList>
    </citation>
    <scope>NUCLEOTIDE SEQUENCE [LARGE SCALE GENOMIC DNA]</scope>
    <source>
        <strain evidence="6 7">SM1504</strain>
    </source>
</reference>
<dbReference type="RefSeq" id="WP_111371962.1">
    <property type="nucleotide sequence ID" value="NZ_CP029480.1"/>
</dbReference>
<dbReference type="GO" id="GO:0005576">
    <property type="term" value="C:extracellular region"/>
    <property type="evidence" value="ECO:0007669"/>
    <property type="project" value="UniProtKB-SubCell"/>
</dbReference>
<dbReference type="Proteomes" id="UP000249873">
    <property type="component" value="Chromosome"/>
</dbReference>